<feature type="non-terminal residue" evidence="1">
    <location>
        <position position="1"/>
    </location>
</feature>
<reference evidence="1" key="1">
    <citation type="submission" date="2021-06" db="EMBL/GenBank/DDBJ databases">
        <authorList>
            <person name="Hodson N. C."/>
            <person name="Mongue J. A."/>
            <person name="Jaron S. K."/>
        </authorList>
    </citation>
    <scope>NUCLEOTIDE SEQUENCE</scope>
</reference>
<proteinExistence type="predicted"/>
<dbReference type="Proteomes" id="UP000708208">
    <property type="component" value="Unassembled WGS sequence"/>
</dbReference>
<comment type="caution">
    <text evidence="1">The sequence shown here is derived from an EMBL/GenBank/DDBJ whole genome shotgun (WGS) entry which is preliminary data.</text>
</comment>
<accession>A0A8J2K4Z1</accession>
<gene>
    <name evidence="1" type="ORF">AFUS01_LOCUS21478</name>
</gene>
<name>A0A8J2K4Z1_9HEXA</name>
<evidence type="ECO:0000313" key="1">
    <source>
        <dbReference type="EMBL" id="CAG7733005.1"/>
    </source>
</evidence>
<keyword evidence="2" id="KW-1185">Reference proteome</keyword>
<dbReference type="EMBL" id="CAJVCH010241510">
    <property type="protein sequence ID" value="CAG7733005.1"/>
    <property type="molecule type" value="Genomic_DNA"/>
</dbReference>
<organism evidence="1 2">
    <name type="scientific">Allacma fusca</name>
    <dbReference type="NCBI Taxonomy" id="39272"/>
    <lineage>
        <taxon>Eukaryota</taxon>
        <taxon>Metazoa</taxon>
        <taxon>Ecdysozoa</taxon>
        <taxon>Arthropoda</taxon>
        <taxon>Hexapoda</taxon>
        <taxon>Collembola</taxon>
        <taxon>Symphypleona</taxon>
        <taxon>Sminthuridae</taxon>
        <taxon>Allacma</taxon>
    </lineage>
</organism>
<evidence type="ECO:0000313" key="2">
    <source>
        <dbReference type="Proteomes" id="UP000708208"/>
    </source>
</evidence>
<dbReference type="AlphaFoldDB" id="A0A8J2K4Z1"/>
<protein>
    <submittedName>
        <fullName evidence="1">Uncharacterized protein</fullName>
    </submittedName>
</protein>
<sequence>VTEKKDLEALMNPNEWKIHDYVKYSNASKTLEVISDRNIRAEILMTEGEKSVLKIRIYGV</sequence>